<dbReference type="Proteomes" id="UP000240621">
    <property type="component" value="Unassembled WGS sequence"/>
</dbReference>
<name>A0A2P8CAN7_9BACT</name>
<evidence type="ECO:0000313" key="2">
    <source>
        <dbReference type="Proteomes" id="UP000240621"/>
    </source>
</evidence>
<comment type="caution">
    <text evidence="1">The sequence shown here is derived from an EMBL/GenBank/DDBJ whole genome shotgun (WGS) entry which is preliminary data.</text>
</comment>
<evidence type="ECO:0000313" key="1">
    <source>
        <dbReference type="EMBL" id="PSK82005.1"/>
    </source>
</evidence>
<gene>
    <name evidence="1" type="ORF">CLV93_107117</name>
</gene>
<proteinExistence type="predicted"/>
<reference evidence="1 2" key="1">
    <citation type="submission" date="2018-03" db="EMBL/GenBank/DDBJ databases">
        <title>Genomic Encyclopedia of Archaeal and Bacterial Type Strains, Phase II (KMG-II): from individual species to whole genera.</title>
        <authorList>
            <person name="Goeker M."/>
        </authorList>
    </citation>
    <scope>NUCLEOTIDE SEQUENCE [LARGE SCALE GENOMIC DNA]</scope>
    <source>
        <strain evidence="1 2">DSM 27267</strain>
    </source>
</reference>
<organism evidence="1 2">
    <name type="scientific">Prolixibacter denitrificans</name>
    <dbReference type="NCBI Taxonomy" id="1541063"/>
    <lineage>
        <taxon>Bacteria</taxon>
        <taxon>Pseudomonadati</taxon>
        <taxon>Bacteroidota</taxon>
        <taxon>Bacteroidia</taxon>
        <taxon>Marinilabiliales</taxon>
        <taxon>Prolixibacteraceae</taxon>
        <taxon>Prolixibacter</taxon>
    </lineage>
</organism>
<protein>
    <submittedName>
        <fullName evidence="1">Uncharacterized protein</fullName>
    </submittedName>
</protein>
<sequence>MKKEQIITPKFIAEVTIYTSGLMTASSMMPNMTMAMR</sequence>
<accession>A0A2P8CAN7</accession>
<dbReference type="EMBL" id="PYGC01000007">
    <property type="protein sequence ID" value="PSK82005.1"/>
    <property type="molecule type" value="Genomic_DNA"/>
</dbReference>
<dbReference type="AlphaFoldDB" id="A0A2P8CAN7"/>